<dbReference type="GO" id="GO:0016747">
    <property type="term" value="F:acyltransferase activity, transferring groups other than amino-acyl groups"/>
    <property type="evidence" value="ECO:0007669"/>
    <property type="project" value="InterPro"/>
</dbReference>
<dbReference type="SUPFAM" id="SSF55729">
    <property type="entry name" value="Acyl-CoA N-acyltransferases (Nat)"/>
    <property type="match status" value="1"/>
</dbReference>
<dbReference type="EMBL" id="CP058561">
    <property type="protein sequence ID" value="QUH28427.1"/>
    <property type="molecule type" value="Genomic_DNA"/>
</dbReference>
<dbReference type="InterPro" id="IPR023214">
    <property type="entry name" value="HAD_sf"/>
</dbReference>
<gene>
    <name evidence="2" type="ORF">HYG85_05620</name>
</gene>
<reference evidence="2 3" key="1">
    <citation type="submission" date="2020-07" db="EMBL/GenBank/DDBJ databases">
        <title>Vallitalea guaymasensis genome.</title>
        <authorList>
            <person name="Postec A."/>
        </authorList>
    </citation>
    <scope>NUCLEOTIDE SEQUENCE [LARGE SCALE GENOMIC DNA]</scope>
    <source>
        <strain evidence="2 3">Ra1766G1</strain>
    </source>
</reference>
<dbReference type="NCBIfam" id="TIGR01681">
    <property type="entry name" value="HAD-SF-IIIC"/>
    <property type="match status" value="1"/>
</dbReference>
<dbReference type="InterPro" id="IPR016181">
    <property type="entry name" value="Acyl_CoA_acyltransferase"/>
</dbReference>
<dbReference type="NCBIfam" id="TIGR01686">
    <property type="entry name" value="FkbH"/>
    <property type="match status" value="1"/>
</dbReference>
<dbReference type="Gene3D" id="3.40.50.1000">
    <property type="entry name" value="HAD superfamily/HAD-like"/>
    <property type="match status" value="1"/>
</dbReference>
<dbReference type="InterPro" id="IPR010037">
    <property type="entry name" value="FkbH_domain"/>
</dbReference>
<dbReference type="InterPro" id="IPR010033">
    <property type="entry name" value="HAD_SF_ppase_IIIC"/>
</dbReference>
<proteinExistence type="predicted"/>
<dbReference type="InterPro" id="IPR000182">
    <property type="entry name" value="GNAT_dom"/>
</dbReference>
<feature type="domain" description="N-acetyltransferase" evidence="1">
    <location>
        <begin position="183"/>
        <end position="330"/>
    </location>
</feature>
<dbReference type="SUPFAM" id="SSF56784">
    <property type="entry name" value="HAD-like"/>
    <property type="match status" value="1"/>
</dbReference>
<dbReference type="KEGG" id="vgu:HYG85_05620"/>
<dbReference type="Gene3D" id="3.40.630.30">
    <property type="match status" value="1"/>
</dbReference>
<dbReference type="PROSITE" id="PS51186">
    <property type="entry name" value="GNAT"/>
    <property type="match status" value="1"/>
</dbReference>
<dbReference type="AlphaFoldDB" id="A0A8J8M8M9"/>
<organism evidence="2 3">
    <name type="scientific">Vallitalea guaymasensis</name>
    <dbReference type="NCBI Taxonomy" id="1185412"/>
    <lineage>
        <taxon>Bacteria</taxon>
        <taxon>Bacillati</taxon>
        <taxon>Bacillota</taxon>
        <taxon>Clostridia</taxon>
        <taxon>Lachnospirales</taxon>
        <taxon>Vallitaleaceae</taxon>
        <taxon>Vallitalea</taxon>
    </lineage>
</organism>
<evidence type="ECO:0000259" key="1">
    <source>
        <dbReference type="PROSITE" id="PS51186"/>
    </source>
</evidence>
<protein>
    <submittedName>
        <fullName evidence="2">HAD-IIIC family phosphatase</fullName>
    </submittedName>
</protein>
<name>A0A8J8M8M9_9FIRM</name>
<evidence type="ECO:0000313" key="3">
    <source>
        <dbReference type="Proteomes" id="UP000677305"/>
    </source>
</evidence>
<dbReference type="InterPro" id="IPR036412">
    <property type="entry name" value="HAD-like_sf"/>
</dbReference>
<evidence type="ECO:0000313" key="2">
    <source>
        <dbReference type="EMBL" id="QUH28427.1"/>
    </source>
</evidence>
<accession>A0A8J8M8M9</accession>
<keyword evidence="3" id="KW-1185">Reference proteome</keyword>
<sequence>MSDKNKKIKCVVWDLDNTMWDGVLIEDKEVTLRSDVLDIIKELDHRGILQSISSKNNYEDAIDKLDEFGIKDYFLYPQISWSSKSQAVKEIISCLNIGANTIAFIDDQDFERDEVKSVIPEVTCFDADEITNILDKDIFIPDFITKDSMRRREMYIADYHRKKVEETYQGPQEDFLASLDMKISIQYAKDEDLDRVIELTERTNQLNTTGYTYSYEELKLMQDSDTHKLLIIGLDDKYGTYGKIGIILIDTSNERWVLELFIMSCRVMSRGIGTILLNYIMDMAQTANRELYAKFIQTEKNKMMQLTYNLAGFKVFEKKENFILMKNDLSRIQKIPEYVTLISDLPEYEEDERRRIYG</sequence>
<dbReference type="Proteomes" id="UP000677305">
    <property type="component" value="Chromosome"/>
</dbReference>
<dbReference type="RefSeq" id="WP_212692655.1">
    <property type="nucleotide sequence ID" value="NZ_CP058561.1"/>
</dbReference>